<proteinExistence type="predicted"/>
<accession>A0AAN6J468</accession>
<organism evidence="3 4">
    <name type="scientific">Friedmanniomyces endolithicus</name>
    <dbReference type="NCBI Taxonomy" id="329885"/>
    <lineage>
        <taxon>Eukaryota</taxon>
        <taxon>Fungi</taxon>
        <taxon>Dikarya</taxon>
        <taxon>Ascomycota</taxon>
        <taxon>Pezizomycotina</taxon>
        <taxon>Dothideomycetes</taxon>
        <taxon>Dothideomycetidae</taxon>
        <taxon>Mycosphaerellales</taxon>
        <taxon>Teratosphaeriaceae</taxon>
        <taxon>Friedmanniomyces</taxon>
    </lineage>
</organism>
<evidence type="ECO:0000313" key="4">
    <source>
        <dbReference type="Proteomes" id="UP001168146"/>
    </source>
</evidence>
<evidence type="ECO:0000256" key="1">
    <source>
        <dbReference type="SAM" id="MobiDB-lite"/>
    </source>
</evidence>
<dbReference type="Proteomes" id="UP001168146">
    <property type="component" value="Unassembled WGS sequence"/>
</dbReference>
<feature type="region of interest" description="Disordered" evidence="1">
    <location>
        <begin position="192"/>
        <end position="287"/>
    </location>
</feature>
<dbReference type="AlphaFoldDB" id="A0AAN6J468"/>
<feature type="region of interest" description="Disordered" evidence="1">
    <location>
        <begin position="1"/>
        <end position="95"/>
    </location>
</feature>
<dbReference type="InterPro" id="IPR057511">
    <property type="entry name" value="WH_GDS1"/>
</dbReference>
<feature type="region of interest" description="Disordered" evidence="1">
    <location>
        <begin position="303"/>
        <end position="331"/>
    </location>
</feature>
<gene>
    <name evidence="3" type="ORF">LTR82_012494</name>
</gene>
<comment type="caution">
    <text evidence="3">The sequence shown here is derived from an EMBL/GenBank/DDBJ whole genome shotgun (WGS) entry which is preliminary data.</text>
</comment>
<protein>
    <recommendedName>
        <fullName evidence="2">GDS1 winged helix domain-containing protein</fullName>
    </recommendedName>
</protein>
<evidence type="ECO:0000259" key="2">
    <source>
        <dbReference type="Pfam" id="PF25318"/>
    </source>
</evidence>
<reference evidence="3" key="1">
    <citation type="submission" date="2021-12" db="EMBL/GenBank/DDBJ databases">
        <title>Black yeast isolated from Biological Soil Crust.</title>
        <authorList>
            <person name="Kurbessoian T."/>
        </authorList>
    </citation>
    <scope>NUCLEOTIDE SEQUENCE</scope>
    <source>
        <strain evidence="3">CCFEE 5208</strain>
    </source>
</reference>
<name>A0AAN6J468_9PEZI</name>
<feature type="domain" description="GDS1 winged helix" evidence="2">
    <location>
        <begin position="97"/>
        <end position="190"/>
    </location>
</feature>
<dbReference type="EMBL" id="JASUXU010000050">
    <property type="protein sequence ID" value="KAK0315958.1"/>
    <property type="molecule type" value="Genomic_DNA"/>
</dbReference>
<dbReference type="Pfam" id="PF25318">
    <property type="entry name" value="WHD_GDS1"/>
    <property type="match status" value="1"/>
</dbReference>
<sequence>MPYNTRRKSLSLSELGIIVPKRSRTASHPSPPNTIIEGEEPPVKKSKRLHSSSSPPPPGLMSPPRTTTIRFKEEKPKQAVELSPPPSPAAEGSNKVDVEGISDDIVVGTIQQIEKTGNRPHLVKELAHVLASSLHAVEKSANPCALISSRLTAYLNRSWPAISPCPLAKDLSAVHPRRLFFYLTTTTHQPIPEVAEPFMPPKRTLSPPQSSASAADDEEDRYNRPRTALSPSPEVDLSSPELEHDSTNQLPTPGAPFSGRNSLARDSRSSSLSHPKRAASPQLEREERDFKQTANQLYEQAQLRRNSSQQDSKQEQADTTAGADREDESSISMSIEETEEHAALRHHDDATALFGHAELLKVPSSATPLLMDFSSPMMRPLSEVHLDAVPSSPMKADLVVERTERMSLDSGATALPVLDSTGFGWEALRSPEMVGVAELEDLFGDY</sequence>
<evidence type="ECO:0000313" key="3">
    <source>
        <dbReference type="EMBL" id="KAK0315958.1"/>
    </source>
</evidence>